<proteinExistence type="predicted"/>
<accession>A0ABW4ZPL7</accession>
<keyword evidence="1" id="KW-0732">Signal</keyword>
<evidence type="ECO:0000313" key="3">
    <source>
        <dbReference type="Proteomes" id="UP001597387"/>
    </source>
</evidence>
<dbReference type="EMBL" id="JBHUHZ010000002">
    <property type="protein sequence ID" value="MFD2163531.1"/>
    <property type="molecule type" value="Genomic_DNA"/>
</dbReference>
<name>A0ABW4ZPL7_9SPHI</name>
<evidence type="ECO:0000313" key="2">
    <source>
        <dbReference type="EMBL" id="MFD2163531.1"/>
    </source>
</evidence>
<organism evidence="2 3">
    <name type="scientific">Paradesertivirga mongoliensis</name>
    <dbReference type="NCBI Taxonomy" id="2100740"/>
    <lineage>
        <taxon>Bacteria</taxon>
        <taxon>Pseudomonadati</taxon>
        <taxon>Bacteroidota</taxon>
        <taxon>Sphingobacteriia</taxon>
        <taxon>Sphingobacteriales</taxon>
        <taxon>Sphingobacteriaceae</taxon>
        <taxon>Paradesertivirga</taxon>
    </lineage>
</organism>
<dbReference type="Proteomes" id="UP001597387">
    <property type="component" value="Unassembled WGS sequence"/>
</dbReference>
<feature type="signal peptide" evidence="1">
    <location>
        <begin position="1"/>
        <end position="23"/>
    </location>
</feature>
<keyword evidence="3" id="KW-1185">Reference proteome</keyword>
<protein>
    <submittedName>
        <fullName evidence="2">FimB/Mfa2 family fimbrial subunit</fullName>
    </submittedName>
</protein>
<comment type="caution">
    <text evidence="2">The sequence shown here is derived from an EMBL/GenBank/DDBJ whole genome shotgun (WGS) entry which is preliminary data.</text>
</comment>
<reference evidence="3" key="1">
    <citation type="journal article" date="2019" name="Int. J. Syst. Evol. Microbiol.">
        <title>The Global Catalogue of Microorganisms (GCM) 10K type strain sequencing project: providing services to taxonomists for standard genome sequencing and annotation.</title>
        <authorList>
            <consortium name="The Broad Institute Genomics Platform"/>
            <consortium name="The Broad Institute Genome Sequencing Center for Infectious Disease"/>
            <person name="Wu L."/>
            <person name="Ma J."/>
        </authorList>
    </citation>
    <scope>NUCLEOTIDE SEQUENCE [LARGE SCALE GENOMIC DNA]</scope>
    <source>
        <strain evidence="3">KCTC 42217</strain>
    </source>
</reference>
<evidence type="ECO:0000256" key="1">
    <source>
        <dbReference type="SAM" id="SignalP"/>
    </source>
</evidence>
<feature type="chain" id="PRO_5046794052" evidence="1">
    <location>
        <begin position="24"/>
        <end position="285"/>
    </location>
</feature>
<gene>
    <name evidence="2" type="ORF">ACFSJU_14070</name>
</gene>
<dbReference type="PROSITE" id="PS51257">
    <property type="entry name" value="PROKAR_LIPOPROTEIN"/>
    <property type="match status" value="1"/>
</dbReference>
<sequence>MMKMLFFPLFVCISLLFGCEKNAEAVPDLEDEKFDVSFSVSYTSEKTDAATSVADTLKNFHYFIYNSEGYRIRSSADRQLIQSPTLVTVKENLPPGKYKYVFFASDKPLDTHIADTPGEISSFIYASTFNVYHKTVEVTVAEAKINQNVNLDRLNASLEIDLLDEFIPDNVENIQVTWFDNKYIDFDGVSFTPARKQKNISLTAAANIRKTEKLSINVFNTSTPLSIYISYVDKKGNYVPGREISSVKCFKNGKTTLSGYLFGPANAEFNSAVDLGKNTLSAAAL</sequence>
<dbReference type="RefSeq" id="WP_255900726.1">
    <property type="nucleotide sequence ID" value="NZ_JAFMZO010000002.1"/>
</dbReference>